<dbReference type="InterPro" id="IPR002219">
    <property type="entry name" value="PKC_DAG/PE"/>
</dbReference>
<dbReference type="WBParaSite" id="Smp_021590.2">
    <property type="protein sequence ID" value="Smp_021590.2"/>
    <property type="gene ID" value="Smp_021590"/>
</dbReference>
<dbReference type="InParanoid" id="A0A5K4EB47"/>
<dbReference type="GO" id="GO:0032154">
    <property type="term" value="C:cleavage furrow"/>
    <property type="evidence" value="ECO:0007669"/>
    <property type="project" value="TreeGrafter"/>
</dbReference>
<dbReference type="InterPro" id="IPR046349">
    <property type="entry name" value="C1-like_sf"/>
</dbReference>
<feature type="coiled-coil region" evidence="3">
    <location>
        <begin position="87"/>
        <end position="114"/>
    </location>
</feature>
<dbReference type="GO" id="GO:0051256">
    <property type="term" value="P:mitotic spindle midzone assembly"/>
    <property type="evidence" value="ECO:0007669"/>
    <property type="project" value="TreeGrafter"/>
</dbReference>
<dbReference type="Gene3D" id="3.30.60.20">
    <property type="match status" value="1"/>
</dbReference>
<dbReference type="PROSITE" id="PS50238">
    <property type="entry name" value="RHOGAP"/>
    <property type="match status" value="1"/>
</dbReference>
<dbReference type="SUPFAM" id="SSF48350">
    <property type="entry name" value="GTPase activation domain, GAP"/>
    <property type="match status" value="1"/>
</dbReference>
<dbReference type="PROSITE" id="PS00479">
    <property type="entry name" value="ZF_DAG_PE_1"/>
    <property type="match status" value="1"/>
</dbReference>
<keyword evidence="1" id="KW-0479">Metal-binding</keyword>
<dbReference type="STRING" id="6183.A0A5K4EB47"/>
<dbReference type="GO" id="GO:0007266">
    <property type="term" value="P:Rho protein signal transduction"/>
    <property type="evidence" value="ECO:0007669"/>
    <property type="project" value="TreeGrafter"/>
</dbReference>
<sequence length="641" mass="72612">MAAGRLIKRKNKSTSFQTLFDQILCRLEKLYKGSVKSDENILQLLDVLDNCRNKWKSTFIKLYSVLRVQKSEVKRLTNLQAHTQAMFEAEVQKRRRIERSRKSLERKINMIRQVLLVNDVDSARRHLDAIDLSTDEINQSCNEWSVGSPVEHANTPIHSECAVKKGRNSGRISKKLGRASSVSHTGAVRRSATKQELRCASVQKFIVRRSRENLSSKSPQNSAQLHILQEAYLYINLIMRGISHHVYTHKNLAHIRLGTINRLNRPHNFVSRTVLRMELCSACGRRITFGKASYKCLVCRLVVHPACRQLLIQTCVPPSVPRANFTPQTSRNLPTPHHVSAYIPISPLTQPQTHGYGDPLLPSPTFANRMRSRNLSLSLLCPSDQFPRVPALVIHCVNEVMARGMKTVGLYRVSGSEKQVRDLYEKFLRSRSTPSLALIEDIHVVCGCLKLFLRSLEEPLVTYLQRPNFVGASEQYSTNPTKAYDCVLNVLKNLPTPNRHTLSFIMLHLKAVSKTPLCQMGEENLAKVFGPTLVGYSCPEPQVMQAISETKPQQDVLRLLFNISDDVYSSFLSDWDNTSEENNEPRTTYFTSLTTDMNSSELTPNSYNNNNNNSNRLCDIGGSTRKGFLPNLLSSFRDMSS</sequence>
<dbReference type="SMART" id="SM00324">
    <property type="entry name" value="RhoGAP"/>
    <property type="match status" value="1"/>
</dbReference>
<dbReference type="SMART" id="SM00109">
    <property type="entry name" value="C1"/>
    <property type="match status" value="1"/>
</dbReference>
<evidence type="ECO:0000256" key="2">
    <source>
        <dbReference type="ARBA" id="ARBA00022833"/>
    </source>
</evidence>
<dbReference type="SUPFAM" id="SSF57889">
    <property type="entry name" value="Cysteine-rich domain"/>
    <property type="match status" value="1"/>
</dbReference>
<dbReference type="Gene3D" id="1.10.555.10">
    <property type="entry name" value="Rho GTPase activation protein"/>
    <property type="match status" value="1"/>
</dbReference>
<dbReference type="ExpressionAtlas" id="A0A5K4EB47">
    <property type="expression patterns" value="baseline and differential"/>
</dbReference>
<dbReference type="PROSITE" id="PS50081">
    <property type="entry name" value="ZF_DAG_PE_2"/>
    <property type="match status" value="1"/>
</dbReference>
<feature type="domain" description="Phorbol-ester/DAG-type" evidence="4">
    <location>
        <begin position="266"/>
        <end position="315"/>
    </location>
</feature>
<dbReference type="InterPro" id="IPR000198">
    <property type="entry name" value="RhoGAP_dom"/>
</dbReference>
<dbReference type="CDD" id="cd20821">
    <property type="entry name" value="C1_MgcRacGAP"/>
    <property type="match status" value="1"/>
</dbReference>
<dbReference type="GO" id="GO:0030496">
    <property type="term" value="C:midbody"/>
    <property type="evidence" value="ECO:0007669"/>
    <property type="project" value="TreeGrafter"/>
</dbReference>
<keyword evidence="3" id="KW-0175">Coiled coil</keyword>
<name>A0A5K4EB47_SCHMA</name>
<dbReference type="GO" id="GO:0005096">
    <property type="term" value="F:GTPase activator activity"/>
    <property type="evidence" value="ECO:0007669"/>
    <property type="project" value="TreeGrafter"/>
</dbReference>
<reference evidence="6" key="1">
    <citation type="submission" date="2019-11" db="UniProtKB">
        <authorList>
            <consortium name="WormBaseParasite"/>
        </authorList>
    </citation>
    <scope>IDENTIFICATION</scope>
    <source>
        <strain evidence="6">Puerto Rican</strain>
    </source>
</reference>
<feature type="domain" description="Rho-GAP" evidence="5">
    <location>
        <begin position="375"/>
        <end position="568"/>
    </location>
</feature>
<proteinExistence type="predicted"/>
<keyword evidence="2" id="KW-0862">Zinc</keyword>
<evidence type="ECO:0000256" key="3">
    <source>
        <dbReference type="SAM" id="Coils"/>
    </source>
</evidence>
<dbReference type="GO" id="GO:0097149">
    <property type="term" value="C:centralspindlin complex"/>
    <property type="evidence" value="ECO:0007669"/>
    <property type="project" value="TreeGrafter"/>
</dbReference>
<evidence type="ECO:0000259" key="5">
    <source>
        <dbReference type="PROSITE" id="PS50238"/>
    </source>
</evidence>
<dbReference type="Pfam" id="PF00130">
    <property type="entry name" value="C1_1"/>
    <property type="match status" value="1"/>
</dbReference>
<dbReference type="Pfam" id="PF00620">
    <property type="entry name" value="RhoGAP"/>
    <property type="match status" value="1"/>
</dbReference>
<evidence type="ECO:0000259" key="4">
    <source>
        <dbReference type="PROSITE" id="PS50081"/>
    </source>
</evidence>
<dbReference type="GO" id="GO:0000281">
    <property type="term" value="P:mitotic cytokinesis"/>
    <property type="evidence" value="ECO:0007669"/>
    <property type="project" value="TreeGrafter"/>
</dbReference>
<dbReference type="AlphaFoldDB" id="A0A5K4EB47"/>
<dbReference type="InterPro" id="IPR008936">
    <property type="entry name" value="Rho_GTPase_activation_prot"/>
</dbReference>
<dbReference type="PANTHER" id="PTHR46199:SF3">
    <property type="entry name" value="RAC GTPASE-ACTIVATING PROTEIN 1"/>
    <property type="match status" value="1"/>
</dbReference>
<evidence type="ECO:0000256" key="1">
    <source>
        <dbReference type="ARBA" id="ARBA00022723"/>
    </source>
</evidence>
<dbReference type="GO" id="GO:0051233">
    <property type="term" value="C:spindle midzone"/>
    <property type="evidence" value="ECO:0007669"/>
    <property type="project" value="TreeGrafter"/>
</dbReference>
<organism evidence="6">
    <name type="scientific">Schistosoma mansoni</name>
    <name type="common">Blood fluke</name>
    <dbReference type="NCBI Taxonomy" id="6183"/>
    <lineage>
        <taxon>Eukaryota</taxon>
        <taxon>Metazoa</taxon>
        <taxon>Spiralia</taxon>
        <taxon>Lophotrochozoa</taxon>
        <taxon>Platyhelminthes</taxon>
        <taxon>Trematoda</taxon>
        <taxon>Digenea</taxon>
        <taxon>Strigeidida</taxon>
        <taxon>Schistosomatoidea</taxon>
        <taxon>Schistosomatidae</taxon>
        <taxon>Schistosoma</taxon>
    </lineage>
</organism>
<dbReference type="PANTHER" id="PTHR46199">
    <property type="entry name" value="RAC GTPASE-ACTIVATING PROTEIN 1"/>
    <property type="match status" value="1"/>
</dbReference>
<dbReference type="GO" id="GO:0046872">
    <property type="term" value="F:metal ion binding"/>
    <property type="evidence" value="ECO:0007669"/>
    <property type="project" value="UniProtKB-KW"/>
</dbReference>
<evidence type="ECO:0000313" key="6">
    <source>
        <dbReference type="WBParaSite" id="Smp_021590.2"/>
    </source>
</evidence>
<dbReference type="GO" id="GO:0005634">
    <property type="term" value="C:nucleus"/>
    <property type="evidence" value="ECO:0007669"/>
    <property type="project" value="TreeGrafter"/>
</dbReference>
<accession>A0A5K4EB47</accession>
<protein>
    <submittedName>
        <fullName evidence="6">Putative rac gtpase activating protein</fullName>
    </submittedName>
</protein>